<comment type="caution">
    <text evidence="1">The sequence shown here is derived from an EMBL/GenBank/DDBJ whole genome shotgun (WGS) entry which is preliminary data.</text>
</comment>
<reference evidence="1 2" key="1">
    <citation type="journal article" date="2014" name="Int. J. Syst. Evol. Microbiol.">
        <title>Nocardioides zeae sp. nov., isolated from the stem of Zea mays.</title>
        <authorList>
            <person name="Glaeser S.P."/>
            <person name="McInroy J.A."/>
            <person name="Busse H.J."/>
            <person name="Kampfer P."/>
        </authorList>
    </citation>
    <scope>NUCLEOTIDE SEQUENCE [LARGE SCALE GENOMIC DNA]</scope>
    <source>
        <strain evidence="1 2">JCM 30728</strain>
    </source>
</reference>
<evidence type="ECO:0000313" key="2">
    <source>
        <dbReference type="Proteomes" id="UP000468687"/>
    </source>
</evidence>
<gene>
    <name evidence="1" type="ORF">G3T38_10355</name>
</gene>
<accession>A0A6P0HIW6</accession>
<proteinExistence type="predicted"/>
<evidence type="ECO:0000313" key="1">
    <source>
        <dbReference type="EMBL" id="NEN78679.1"/>
    </source>
</evidence>
<protein>
    <submittedName>
        <fullName evidence="1">Uncharacterized protein</fullName>
    </submittedName>
</protein>
<dbReference type="EMBL" id="JAAGXA010000006">
    <property type="protein sequence ID" value="NEN78679.1"/>
    <property type="molecule type" value="Genomic_DNA"/>
</dbReference>
<dbReference type="AlphaFoldDB" id="A0A6P0HIW6"/>
<sequence length="66" mass="7299">MARLVGQPTWDGRIGIGSFLQVESGPPAARGPGDRRDYGDYHLWFYGCSWEIRDGDRLVAASTARS</sequence>
<dbReference type="Proteomes" id="UP000468687">
    <property type="component" value="Unassembled WGS sequence"/>
</dbReference>
<keyword evidence="2" id="KW-1185">Reference proteome</keyword>
<dbReference type="RefSeq" id="WP_163772223.1">
    <property type="nucleotide sequence ID" value="NZ_JAAGXA010000006.1"/>
</dbReference>
<organism evidence="1 2">
    <name type="scientific">Nocardioides zeae</name>
    <dbReference type="NCBI Taxonomy" id="1457234"/>
    <lineage>
        <taxon>Bacteria</taxon>
        <taxon>Bacillati</taxon>
        <taxon>Actinomycetota</taxon>
        <taxon>Actinomycetes</taxon>
        <taxon>Propionibacteriales</taxon>
        <taxon>Nocardioidaceae</taxon>
        <taxon>Nocardioides</taxon>
    </lineage>
</organism>
<name>A0A6P0HIW6_9ACTN</name>